<sequence length="280" mass="31422">MIRLFACDLDGTLLNERHESDAFIEGVLRSVVESGRYFTVATGRSTSMIDFGEMNGRIYVICMNGSLILDPKGRVVRCEKIDKEVLRQLLEQFPTLRMECLSAQRSYIRQDKETFVAAMMANKDRMANGERWVRRLLEHVDEQMCFSQRTEEILKQDICKINCRVDTQEEARQLQEYLQAHADALVNAPSNQGHFEITASGVNKGTAILHLADQLGIDAQDVAVYGDGGNDLEMLTMFAHSYAPCTAQKEAQMAASAIIGPYQSYSVAKHIAETLVKEGE</sequence>
<protein>
    <submittedName>
        <fullName evidence="1">HAD family hydrolase</fullName>
        <ecNumber evidence="1">3.-.-.-</ecNumber>
    </submittedName>
</protein>
<organism evidence="1 2">
    <name type="scientific">Amedibacillus dolichus</name>
    <dbReference type="NCBI Taxonomy" id="31971"/>
    <lineage>
        <taxon>Bacteria</taxon>
        <taxon>Bacillati</taxon>
        <taxon>Bacillota</taxon>
        <taxon>Erysipelotrichia</taxon>
        <taxon>Erysipelotrichales</taxon>
        <taxon>Erysipelotrichaceae</taxon>
        <taxon>Amedibacillus</taxon>
    </lineage>
</organism>
<evidence type="ECO:0000313" key="1">
    <source>
        <dbReference type="EMBL" id="MDM8157521.1"/>
    </source>
</evidence>
<gene>
    <name evidence="1" type="ORF">QUV96_07710</name>
</gene>
<keyword evidence="1" id="KW-0378">Hydrolase</keyword>
<accession>A0ABT7UD27</accession>
<dbReference type="Gene3D" id="3.40.50.1000">
    <property type="entry name" value="HAD superfamily/HAD-like"/>
    <property type="match status" value="1"/>
</dbReference>
<dbReference type="PANTHER" id="PTHR10000:SF53">
    <property type="entry name" value="5-AMINO-6-(5-PHOSPHO-D-RIBITYLAMINO)URACIL PHOSPHATASE YBJI-RELATED"/>
    <property type="match status" value="1"/>
</dbReference>
<comment type="caution">
    <text evidence="1">The sequence shown here is derived from an EMBL/GenBank/DDBJ whole genome shotgun (WGS) entry which is preliminary data.</text>
</comment>
<reference evidence="1" key="2">
    <citation type="submission" date="2023-06" db="EMBL/GenBank/DDBJ databases">
        <authorList>
            <person name="Zeman M."/>
            <person name="Kubasova T."/>
            <person name="Jahodarova E."/>
            <person name="Nykrynova M."/>
            <person name="Rychlik I."/>
        </authorList>
    </citation>
    <scope>NUCLEOTIDE SEQUENCE</scope>
    <source>
        <strain evidence="1">ET39</strain>
    </source>
</reference>
<dbReference type="Pfam" id="PF08282">
    <property type="entry name" value="Hydrolase_3"/>
    <property type="match status" value="1"/>
</dbReference>
<dbReference type="Gene3D" id="3.30.1240.10">
    <property type="match status" value="1"/>
</dbReference>
<dbReference type="NCBIfam" id="TIGR01484">
    <property type="entry name" value="HAD-SF-IIB"/>
    <property type="match status" value="1"/>
</dbReference>
<dbReference type="InterPro" id="IPR036412">
    <property type="entry name" value="HAD-like_sf"/>
</dbReference>
<dbReference type="PROSITE" id="PS01228">
    <property type="entry name" value="COF_1"/>
    <property type="match status" value="1"/>
</dbReference>
<dbReference type="SFLD" id="SFLDS00003">
    <property type="entry name" value="Haloacid_Dehalogenase"/>
    <property type="match status" value="1"/>
</dbReference>
<dbReference type="RefSeq" id="WP_289607966.1">
    <property type="nucleotide sequence ID" value="NZ_JAUDCG010000031.1"/>
</dbReference>
<evidence type="ECO:0000313" key="2">
    <source>
        <dbReference type="Proteomes" id="UP001529340"/>
    </source>
</evidence>
<dbReference type="GO" id="GO:0016787">
    <property type="term" value="F:hydrolase activity"/>
    <property type="evidence" value="ECO:0007669"/>
    <property type="project" value="UniProtKB-KW"/>
</dbReference>
<dbReference type="InterPro" id="IPR023214">
    <property type="entry name" value="HAD_sf"/>
</dbReference>
<keyword evidence="2" id="KW-1185">Reference proteome</keyword>
<dbReference type="SUPFAM" id="SSF56784">
    <property type="entry name" value="HAD-like"/>
    <property type="match status" value="1"/>
</dbReference>
<name>A0ABT7UD27_9FIRM</name>
<dbReference type="EC" id="3.-.-.-" evidence="1"/>
<dbReference type="PANTHER" id="PTHR10000">
    <property type="entry name" value="PHOSPHOSERINE PHOSPHATASE"/>
    <property type="match status" value="1"/>
</dbReference>
<reference evidence="1" key="1">
    <citation type="submission" date="2023-06" db="EMBL/GenBank/DDBJ databases">
        <title>Identification and characterization of horizontal gene transfer across gut microbiota members of farm animals based on homology search.</title>
        <authorList>
            <person name="Schwarzerova J."/>
            <person name="Nykrynova M."/>
            <person name="Jureckova K."/>
            <person name="Cejkova D."/>
            <person name="Rychlik I."/>
        </authorList>
    </citation>
    <scope>NUCLEOTIDE SEQUENCE</scope>
    <source>
        <strain evidence="1">ET39</strain>
    </source>
</reference>
<dbReference type="EMBL" id="JAUDCG010000031">
    <property type="protein sequence ID" value="MDM8157521.1"/>
    <property type="molecule type" value="Genomic_DNA"/>
</dbReference>
<dbReference type="InterPro" id="IPR006379">
    <property type="entry name" value="HAD-SF_hydro_IIB"/>
</dbReference>
<dbReference type="Proteomes" id="UP001529340">
    <property type="component" value="Unassembled WGS sequence"/>
</dbReference>
<proteinExistence type="predicted"/>
<dbReference type="SFLD" id="SFLDG01140">
    <property type="entry name" value="C2.B:_Phosphomannomutase_and_P"/>
    <property type="match status" value="1"/>
</dbReference>